<name>A0ABT0HN43_9BACT</name>
<sequence>MTAEHKQALAMLASQLLNIDGDLERLVSDIEEESDPADTEAIWEQIRVVISALAVARTNLEELLE</sequence>
<accession>A0ABT0HN43</accession>
<evidence type="ECO:0000313" key="2">
    <source>
        <dbReference type="Proteomes" id="UP001202180"/>
    </source>
</evidence>
<keyword evidence="2" id="KW-1185">Reference proteome</keyword>
<dbReference type="Proteomes" id="UP001202180">
    <property type="component" value="Unassembled WGS sequence"/>
</dbReference>
<evidence type="ECO:0000313" key="1">
    <source>
        <dbReference type="EMBL" id="MCK8493589.1"/>
    </source>
</evidence>
<dbReference type="EMBL" id="JALPRF010000003">
    <property type="protein sequence ID" value="MCK8493589.1"/>
    <property type="molecule type" value="Genomic_DNA"/>
</dbReference>
<comment type="caution">
    <text evidence="1">The sequence shown here is derived from an EMBL/GenBank/DDBJ whole genome shotgun (WGS) entry which is preliminary data.</text>
</comment>
<dbReference type="RefSeq" id="WP_248478196.1">
    <property type="nucleotide sequence ID" value="NZ_JALPRF010000003.1"/>
</dbReference>
<protein>
    <submittedName>
        <fullName evidence="1">Uncharacterized protein</fullName>
    </submittedName>
</protein>
<gene>
    <name evidence="1" type="ORF">M0L20_17115</name>
</gene>
<proteinExistence type="predicted"/>
<organism evidence="1 2">
    <name type="scientific">Spirosoma liriopis</name>
    <dbReference type="NCBI Taxonomy" id="2937440"/>
    <lineage>
        <taxon>Bacteria</taxon>
        <taxon>Pseudomonadati</taxon>
        <taxon>Bacteroidota</taxon>
        <taxon>Cytophagia</taxon>
        <taxon>Cytophagales</taxon>
        <taxon>Cytophagaceae</taxon>
        <taxon>Spirosoma</taxon>
    </lineage>
</organism>
<reference evidence="1 2" key="1">
    <citation type="submission" date="2022-04" db="EMBL/GenBank/DDBJ databases">
        <title>Spirosoma sp. strain RP8 genome sequencing and assembly.</title>
        <authorList>
            <person name="Jung Y."/>
        </authorList>
    </citation>
    <scope>NUCLEOTIDE SEQUENCE [LARGE SCALE GENOMIC DNA]</scope>
    <source>
        <strain evidence="1 2">RP8</strain>
    </source>
</reference>